<feature type="signal peptide" evidence="3">
    <location>
        <begin position="1"/>
        <end position="22"/>
    </location>
</feature>
<dbReference type="STRING" id="913774.A0A0C3DUP9"/>
<dbReference type="InterPro" id="IPR006094">
    <property type="entry name" value="Oxid_FAD_bind_N"/>
</dbReference>
<dbReference type="PROSITE" id="PS51387">
    <property type="entry name" value="FAD_PCMH"/>
    <property type="match status" value="1"/>
</dbReference>
<evidence type="ECO:0000256" key="1">
    <source>
        <dbReference type="ARBA" id="ARBA00005466"/>
    </source>
</evidence>
<evidence type="ECO:0000259" key="4">
    <source>
        <dbReference type="PROSITE" id="PS51387"/>
    </source>
</evidence>
<evidence type="ECO:0000313" key="5">
    <source>
        <dbReference type="EMBL" id="KIN05818.1"/>
    </source>
</evidence>
<dbReference type="Pfam" id="PF08031">
    <property type="entry name" value="BBE"/>
    <property type="match status" value="1"/>
</dbReference>
<protein>
    <recommendedName>
        <fullName evidence="4">FAD-binding PCMH-type domain-containing protein</fullName>
    </recommendedName>
</protein>
<keyword evidence="2" id="KW-0560">Oxidoreductase</keyword>
<dbReference type="HOGENOM" id="CLU_018354_4_2_1"/>
<proteinExistence type="inferred from homology"/>
<dbReference type="InParanoid" id="A0A0C3DUP9"/>
<dbReference type="EMBL" id="KN832871">
    <property type="protein sequence ID" value="KIN05818.1"/>
    <property type="molecule type" value="Genomic_DNA"/>
</dbReference>
<feature type="chain" id="PRO_5002163755" description="FAD-binding PCMH-type domain-containing protein" evidence="3">
    <location>
        <begin position="23"/>
        <end position="568"/>
    </location>
</feature>
<dbReference type="Gene3D" id="3.30.465.10">
    <property type="match status" value="2"/>
</dbReference>
<name>A0A0C3DUP9_OIDMZ</name>
<dbReference type="Proteomes" id="UP000054321">
    <property type="component" value="Unassembled WGS sequence"/>
</dbReference>
<dbReference type="InterPro" id="IPR050432">
    <property type="entry name" value="FAD-linked_Oxidoreductases_BP"/>
</dbReference>
<dbReference type="AlphaFoldDB" id="A0A0C3DUP9"/>
<evidence type="ECO:0000256" key="3">
    <source>
        <dbReference type="SAM" id="SignalP"/>
    </source>
</evidence>
<dbReference type="SUPFAM" id="SSF56176">
    <property type="entry name" value="FAD-binding/transporter-associated domain-like"/>
    <property type="match status" value="1"/>
</dbReference>
<dbReference type="InterPro" id="IPR016166">
    <property type="entry name" value="FAD-bd_PCMH"/>
</dbReference>
<evidence type="ECO:0000256" key="2">
    <source>
        <dbReference type="ARBA" id="ARBA00023002"/>
    </source>
</evidence>
<comment type="similarity">
    <text evidence="1">Belongs to the oxygen-dependent FAD-linked oxidoreductase family.</text>
</comment>
<dbReference type="GO" id="GO:0016491">
    <property type="term" value="F:oxidoreductase activity"/>
    <property type="evidence" value="ECO:0007669"/>
    <property type="project" value="UniProtKB-KW"/>
</dbReference>
<dbReference type="InterPro" id="IPR036318">
    <property type="entry name" value="FAD-bd_PCMH-like_sf"/>
</dbReference>
<sequence>MKISSVLPLVLALLLETRPVAATASSSCRYLPSDAGWPSVANWKKFNSTVGGRLVATVPLGSPCHDPTFVSAECASLQSQWLEPPLHMQSSSSVMAPYFANQSCDPWTPTSQPCLLGNYVIYAVNATGPSDIAAAVSFAQANNLRFIIRNTGHDYFGKSTGAGALSVWTHHLKSTEVLTWHDSYYSGPALQMGAGVQGFEAMAAAAAKGLVVLEGECPTVGVAGGYTQGGGHSALSTAFGLGADQTLSFEVVTAAGKTVTASRTENSDLYWALSGGGGGTYGVVVSMTVKAYPDTTVSGASLIFNADTTTADNFYAAIGKFHALLPAMVDAGAMVVYYFSNAFFQIAPLTGYNMTSTQVQATLSDFITALDNLNITYTVSYSQSATYTEHYNTYFGPLPYGNIQVGIAQYGGRLIPRSTVLANNTAFTATCRNITENGVLFIGVGTDVSAPAKIVSNAVLPAWRTAIVHATLTTPWNFTAPWADMIALQDKMTDSIMPQIEAVTPGSGAYMNEADFRQPNFQDVFFGGNYQKLLSIKNKWDPNHLFYAIKSVGSEYWTVAANGRMCAA</sequence>
<gene>
    <name evidence="5" type="ORF">OIDMADRAFT_189395</name>
</gene>
<dbReference type="PANTHER" id="PTHR13878:SF91">
    <property type="entry name" value="FAD BINDING DOMAIN PROTEIN (AFU_ORTHOLOGUE AFUA_6G12070)-RELATED"/>
    <property type="match status" value="1"/>
</dbReference>
<dbReference type="InterPro" id="IPR016169">
    <property type="entry name" value="FAD-bd_PCMH_sub2"/>
</dbReference>
<reference evidence="6" key="2">
    <citation type="submission" date="2015-01" db="EMBL/GenBank/DDBJ databases">
        <title>Evolutionary Origins and Diversification of the Mycorrhizal Mutualists.</title>
        <authorList>
            <consortium name="DOE Joint Genome Institute"/>
            <consortium name="Mycorrhizal Genomics Consortium"/>
            <person name="Kohler A."/>
            <person name="Kuo A."/>
            <person name="Nagy L.G."/>
            <person name="Floudas D."/>
            <person name="Copeland A."/>
            <person name="Barry K.W."/>
            <person name="Cichocki N."/>
            <person name="Veneault-Fourrey C."/>
            <person name="LaButti K."/>
            <person name="Lindquist E.A."/>
            <person name="Lipzen A."/>
            <person name="Lundell T."/>
            <person name="Morin E."/>
            <person name="Murat C."/>
            <person name="Riley R."/>
            <person name="Ohm R."/>
            <person name="Sun H."/>
            <person name="Tunlid A."/>
            <person name="Henrissat B."/>
            <person name="Grigoriev I.V."/>
            <person name="Hibbett D.S."/>
            <person name="Martin F."/>
        </authorList>
    </citation>
    <scope>NUCLEOTIDE SEQUENCE [LARGE SCALE GENOMIC DNA]</scope>
    <source>
        <strain evidence="6">Zn</strain>
    </source>
</reference>
<dbReference type="PANTHER" id="PTHR13878">
    <property type="entry name" value="GULONOLACTONE OXIDASE"/>
    <property type="match status" value="1"/>
</dbReference>
<keyword evidence="6" id="KW-1185">Reference proteome</keyword>
<dbReference type="InterPro" id="IPR012951">
    <property type="entry name" value="BBE"/>
</dbReference>
<reference evidence="5 6" key="1">
    <citation type="submission" date="2014-04" db="EMBL/GenBank/DDBJ databases">
        <authorList>
            <consortium name="DOE Joint Genome Institute"/>
            <person name="Kuo A."/>
            <person name="Martino E."/>
            <person name="Perotto S."/>
            <person name="Kohler A."/>
            <person name="Nagy L.G."/>
            <person name="Floudas D."/>
            <person name="Copeland A."/>
            <person name="Barry K.W."/>
            <person name="Cichocki N."/>
            <person name="Veneault-Fourrey C."/>
            <person name="LaButti K."/>
            <person name="Lindquist E.A."/>
            <person name="Lipzen A."/>
            <person name="Lundell T."/>
            <person name="Morin E."/>
            <person name="Murat C."/>
            <person name="Sun H."/>
            <person name="Tunlid A."/>
            <person name="Henrissat B."/>
            <person name="Grigoriev I.V."/>
            <person name="Hibbett D.S."/>
            <person name="Martin F."/>
            <person name="Nordberg H.P."/>
            <person name="Cantor M.N."/>
            <person name="Hua S.X."/>
        </authorList>
    </citation>
    <scope>NUCLEOTIDE SEQUENCE [LARGE SCALE GENOMIC DNA]</scope>
    <source>
        <strain evidence="5 6">Zn</strain>
    </source>
</reference>
<feature type="domain" description="FAD-binding PCMH-type" evidence="4">
    <location>
        <begin position="116"/>
        <end position="294"/>
    </location>
</feature>
<keyword evidence="3" id="KW-0732">Signal</keyword>
<organism evidence="5 6">
    <name type="scientific">Oidiodendron maius (strain Zn)</name>
    <dbReference type="NCBI Taxonomy" id="913774"/>
    <lineage>
        <taxon>Eukaryota</taxon>
        <taxon>Fungi</taxon>
        <taxon>Dikarya</taxon>
        <taxon>Ascomycota</taxon>
        <taxon>Pezizomycotina</taxon>
        <taxon>Leotiomycetes</taxon>
        <taxon>Leotiomycetes incertae sedis</taxon>
        <taxon>Myxotrichaceae</taxon>
        <taxon>Oidiodendron</taxon>
    </lineage>
</organism>
<dbReference type="Pfam" id="PF01565">
    <property type="entry name" value="FAD_binding_4"/>
    <property type="match status" value="1"/>
</dbReference>
<evidence type="ECO:0000313" key="6">
    <source>
        <dbReference type="Proteomes" id="UP000054321"/>
    </source>
</evidence>
<dbReference type="GO" id="GO:0071949">
    <property type="term" value="F:FAD binding"/>
    <property type="evidence" value="ECO:0007669"/>
    <property type="project" value="InterPro"/>
</dbReference>
<accession>A0A0C3DUP9</accession>
<dbReference type="OrthoDB" id="9983560at2759"/>